<sequence>MDPAATIRKLRLADLEKDEEIARLKIEIVVLKRRILELEGASASTSVEEQVKIEPGLSPRNNRISIPAKQETSPPLESRITSPPSIKAPAGSSKDAPVIILDSDSETEVEHSQFRQKTQPVRVNLKRRRSPSADLDLTFGEPSDDTSTPPATTRRIKKVRKPAPGVDTPPTEHDHKDEEKEEKGYVKLTEAEGRAALKSYFNPKAEIKSEMLLSDEQVLSRLDLVGREPYPVTLDAALRDITVSRDHISRLFGGNNQDTFPHISQKNVERHGYNHFMCLNLLYNPHAPQLPGYPGLYFETSPAIEPWTSEHARVQMVFVRLQSKMWFYVGNYKMTAAPSLTEAQWLEQDGSVRRKWAQEIHDKGWGRSVRVRIHLRRRLGREPDGEDIEDALKEKNAFKDVTPMQILAAYDSAEEVMGVWCMKCETVISLWRRHTRVENGRVDHVIFIKSNCRRSSWHRFIALELSLVAGYPPTMNKPIVPGAGSSSSGSNTVPFPMSRDQQQPAIPDSESSISNLTSSDKLSALPVQASPMLDRLRAPSRVVRRSFDGSVSLSSNESPSASTQALHQLPGAGRMTGSEGSIGRETPKQIASFESDRTSLPANLQGFTQAANRINQRSDSAVPSSTPHSGEVSLHGGTPYQIPLLGTRQNQTGTLSPRLAKDGLQSPSPTSRSPSHSRNASPLRLFGFGRRTHGWEEPFVPVDPFTVRICWFGWSSSSPPTEPLDQDADVACNDTLTMCLPLPALCSTRVTKRGGGGDVEIQAQSEGGRWNAFASAASTFFADVLPRQVYLILLLRLPALYFSRVARVFEDAEVSKPDVQRMIDACAADESGGMTSTERVAMRTRTGRYRNPSLPLPFPDEWNPPMVSPSLVRFKHSWEFFVDSLLREWKTLNLVSALLCTAILTLFQVNAAANDPLTRSAALFSLIFSLMSVSYGCMYIVQFGTMRSMDRASRWAEEAQRSKTAIWWNIWVLLATPAIWLAWSMITFCIAILSFVWRTGSQADENPPPPLNAQQAIGVRTAITIVFIFGVVNFVMIVSTFVSYGEVRRDRRRGREEKRGDRGRERRDGMDESRERGRMRDVKGGTPGSMVGLGLTGLGEHEIGSGSVAGIVREEVDLEKREFLTTLKQRNKISPRL</sequence>
<keyword evidence="5" id="KW-1185">Reference proteome</keyword>
<dbReference type="RefSeq" id="XP_027609971.1">
    <property type="nucleotide sequence ID" value="XM_027754170.1"/>
</dbReference>
<proteinExistence type="predicted"/>
<feature type="transmembrane region" description="Helical" evidence="2">
    <location>
        <begin position="966"/>
        <end position="997"/>
    </location>
</feature>
<feature type="compositionally biased region" description="Basic and acidic residues" evidence="1">
    <location>
        <begin position="1052"/>
        <end position="1083"/>
    </location>
</feature>
<evidence type="ECO:0000259" key="3">
    <source>
        <dbReference type="Pfam" id="PF20411"/>
    </source>
</evidence>
<feature type="compositionally biased region" description="Polar residues" evidence="1">
    <location>
        <begin position="59"/>
        <end position="84"/>
    </location>
</feature>
<gene>
    <name evidence="4" type="ORF">SCP_0202550</name>
</gene>
<feature type="compositionally biased region" description="Polar residues" evidence="1">
    <location>
        <begin position="615"/>
        <end position="628"/>
    </location>
</feature>
<dbReference type="GeneID" id="38775975"/>
<keyword evidence="2" id="KW-0812">Transmembrane</keyword>
<evidence type="ECO:0000256" key="1">
    <source>
        <dbReference type="SAM" id="MobiDB-lite"/>
    </source>
</evidence>
<feature type="region of interest" description="Disordered" evidence="1">
    <location>
        <begin position="479"/>
        <end position="519"/>
    </location>
</feature>
<feature type="domain" description="DUF6697" evidence="3">
    <location>
        <begin position="242"/>
        <end position="424"/>
    </location>
</feature>
<dbReference type="OrthoDB" id="3062801at2759"/>
<feature type="transmembrane region" description="Helical" evidence="2">
    <location>
        <begin position="1017"/>
        <end position="1045"/>
    </location>
</feature>
<feature type="compositionally biased region" description="Basic and acidic residues" evidence="1">
    <location>
        <begin position="170"/>
        <end position="183"/>
    </location>
</feature>
<dbReference type="InParanoid" id="A0A401GA65"/>
<organism evidence="4 5">
    <name type="scientific">Sparassis crispa</name>
    <dbReference type="NCBI Taxonomy" id="139825"/>
    <lineage>
        <taxon>Eukaryota</taxon>
        <taxon>Fungi</taxon>
        <taxon>Dikarya</taxon>
        <taxon>Basidiomycota</taxon>
        <taxon>Agaricomycotina</taxon>
        <taxon>Agaricomycetes</taxon>
        <taxon>Polyporales</taxon>
        <taxon>Sparassidaceae</taxon>
        <taxon>Sparassis</taxon>
    </lineage>
</organism>
<dbReference type="Pfam" id="PF20411">
    <property type="entry name" value="DUF6697"/>
    <property type="match status" value="1"/>
</dbReference>
<feature type="region of interest" description="Disordered" evidence="1">
    <location>
        <begin position="50"/>
        <end position="183"/>
    </location>
</feature>
<dbReference type="EMBL" id="BFAD01000002">
    <property type="protein sequence ID" value="GBE79058.1"/>
    <property type="molecule type" value="Genomic_DNA"/>
</dbReference>
<evidence type="ECO:0000313" key="5">
    <source>
        <dbReference type="Proteomes" id="UP000287166"/>
    </source>
</evidence>
<feature type="region of interest" description="Disordered" evidence="1">
    <location>
        <begin position="615"/>
        <end position="682"/>
    </location>
</feature>
<feature type="compositionally biased region" description="Polar residues" evidence="1">
    <location>
        <begin position="550"/>
        <end position="566"/>
    </location>
</feature>
<accession>A0A401GA65</accession>
<keyword evidence="2" id="KW-1133">Transmembrane helix</keyword>
<evidence type="ECO:0000313" key="4">
    <source>
        <dbReference type="EMBL" id="GBE79058.1"/>
    </source>
</evidence>
<feature type="transmembrane region" description="Helical" evidence="2">
    <location>
        <begin position="921"/>
        <end position="945"/>
    </location>
</feature>
<reference evidence="4 5" key="1">
    <citation type="journal article" date="2018" name="Sci. Rep.">
        <title>Genome sequence of the cauliflower mushroom Sparassis crispa (Hanabiratake) and its association with beneficial usage.</title>
        <authorList>
            <person name="Kiyama R."/>
            <person name="Furutani Y."/>
            <person name="Kawaguchi K."/>
            <person name="Nakanishi T."/>
        </authorList>
    </citation>
    <scope>NUCLEOTIDE SEQUENCE [LARGE SCALE GENOMIC DNA]</scope>
</reference>
<name>A0A401GA65_9APHY</name>
<feature type="compositionally biased region" description="Low complexity" evidence="1">
    <location>
        <begin position="666"/>
        <end position="678"/>
    </location>
</feature>
<keyword evidence="2" id="KW-0472">Membrane</keyword>
<dbReference type="AlphaFoldDB" id="A0A401GA65"/>
<dbReference type="Proteomes" id="UP000287166">
    <property type="component" value="Unassembled WGS sequence"/>
</dbReference>
<dbReference type="InterPro" id="IPR046520">
    <property type="entry name" value="DUF6697"/>
</dbReference>
<feature type="region of interest" description="Disordered" evidence="1">
    <location>
        <begin position="550"/>
        <end position="586"/>
    </location>
</feature>
<comment type="caution">
    <text evidence="4">The sequence shown here is derived from an EMBL/GenBank/DDBJ whole genome shotgun (WGS) entry which is preliminary data.</text>
</comment>
<feature type="region of interest" description="Disordered" evidence="1">
    <location>
        <begin position="1052"/>
        <end position="1089"/>
    </location>
</feature>
<protein>
    <recommendedName>
        <fullName evidence="3">DUF6697 domain-containing protein</fullName>
    </recommendedName>
</protein>
<feature type="compositionally biased region" description="Polar residues" evidence="1">
    <location>
        <begin position="484"/>
        <end position="519"/>
    </location>
</feature>
<evidence type="ECO:0000256" key="2">
    <source>
        <dbReference type="SAM" id="Phobius"/>
    </source>
</evidence>